<dbReference type="HOGENOM" id="CLU_1637033_0_0_1"/>
<dbReference type="Proteomes" id="UP000014760">
    <property type="component" value="Unassembled WGS sequence"/>
</dbReference>
<evidence type="ECO:0000313" key="3">
    <source>
        <dbReference type="Proteomes" id="UP000014760"/>
    </source>
</evidence>
<reference evidence="1 3" key="2">
    <citation type="journal article" date="2013" name="Nature">
        <title>Insights into bilaterian evolution from three spiralian genomes.</title>
        <authorList>
            <person name="Simakov O."/>
            <person name="Marletaz F."/>
            <person name="Cho S.J."/>
            <person name="Edsinger-Gonzales E."/>
            <person name="Havlak P."/>
            <person name="Hellsten U."/>
            <person name="Kuo D.H."/>
            <person name="Larsson T."/>
            <person name="Lv J."/>
            <person name="Arendt D."/>
            <person name="Savage R."/>
            <person name="Osoegawa K."/>
            <person name="de Jong P."/>
            <person name="Grimwood J."/>
            <person name="Chapman J.A."/>
            <person name="Shapiro H."/>
            <person name="Aerts A."/>
            <person name="Otillar R.P."/>
            <person name="Terry A.Y."/>
            <person name="Boore J.L."/>
            <person name="Grigoriev I.V."/>
            <person name="Lindberg D.R."/>
            <person name="Seaver E.C."/>
            <person name="Weisblat D.A."/>
            <person name="Putnam N.H."/>
            <person name="Rokhsar D.S."/>
        </authorList>
    </citation>
    <scope>NUCLEOTIDE SEQUENCE</scope>
    <source>
        <strain evidence="1 3">I ESC-2004</strain>
    </source>
</reference>
<organism evidence="1">
    <name type="scientific">Capitella teleta</name>
    <name type="common">Polychaete worm</name>
    <dbReference type="NCBI Taxonomy" id="283909"/>
    <lineage>
        <taxon>Eukaryota</taxon>
        <taxon>Metazoa</taxon>
        <taxon>Spiralia</taxon>
        <taxon>Lophotrochozoa</taxon>
        <taxon>Annelida</taxon>
        <taxon>Polychaeta</taxon>
        <taxon>Sedentaria</taxon>
        <taxon>Scolecida</taxon>
        <taxon>Capitellidae</taxon>
        <taxon>Capitella</taxon>
    </lineage>
</organism>
<reference evidence="3" key="1">
    <citation type="submission" date="2012-12" db="EMBL/GenBank/DDBJ databases">
        <authorList>
            <person name="Hellsten U."/>
            <person name="Grimwood J."/>
            <person name="Chapman J.A."/>
            <person name="Shapiro H."/>
            <person name="Aerts A."/>
            <person name="Otillar R.P."/>
            <person name="Terry A.Y."/>
            <person name="Boore J.L."/>
            <person name="Simakov O."/>
            <person name="Marletaz F."/>
            <person name="Cho S.-J."/>
            <person name="Edsinger-Gonzales E."/>
            <person name="Havlak P."/>
            <person name="Kuo D.-H."/>
            <person name="Larsson T."/>
            <person name="Lv J."/>
            <person name="Arendt D."/>
            <person name="Savage R."/>
            <person name="Osoegawa K."/>
            <person name="de Jong P."/>
            <person name="Lindberg D.R."/>
            <person name="Seaver E.C."/>
            <person name="Weisblat D.A."/>
            <person name="Putnam N.H."/>
            <person name="Grigoriev I.V."/>
            <person name="Rokhsar D.S."/>
        </authorList>
    </citation>
    <scope>NUCLEOTIDE SEQUENCE</scope>
    <source>
        <strain evidence="3">I ESC-2004</strain>
    </source>
</reference>
<accession>R7U9N2</accession>
<name>R7U9N2_CAPTE</name>
<keyword evidence="3" id="KW-1185">Reference proteome</keyword>
<evidence type="ECO:0000313" key="2">
    <source>
        <dbReference type="EnsemblMetazoa" id="CapteP210794"/>
    </source>
</evidence>
<sequence length="162" mass="18772">MLQGRGPSNVHWQQYARATRAGNPRATSHRLCLCLYADYLLGDESCAQSRANTCRQSLHKNHQNQALKTAVIYVEYWNNEDDDYEPVSDDDFDSDLELLPPDGKNVTTHMPGVRWARQDRQTALYRVDLLSKLRRILMTDCHRQGRRKAIRWVTRKGWSSPG</sequence>
<dbReference type="EMBL" id="KB306459">
    <property type="protein sequence ID" value="ELT99810.1"/>
    <property type="molecule type" value="Genomic_DNA"/>
</dbReference>
<proteinExistence type="predicted"/>
<gene>
    <name evidence="1" type="ORF">CAPTEDRAFT_210794</name>
</gene>
<evidence type="ECO:0000313" key="1">
    <source>
        <dbReference type="EMBL" id="ELT99810.1"/>
    </source>
</evidence>
<dbReference type="EnsemblMetazoa" id="CapteT210794">
    <property type="protein sequence ID" value="CapteP210794"/>
    <property type="gene ID" value="CapteG210794"/>
</dbReference>
<dbReference type="AlphaFoldDB" id="R7U9N2"/>
<protein>
    <submittedName>
        <fullName evidence="1 2">Uncharacterized protein</fullName>
    </submittedName>
</protein>
<dbReference type="EMBL" id="AMQN01001866">
    <property type="status" value="NOT_ANNOTATED_CDS"/>
    <property type="molecule type" value="Genomic_DNA"/>
</dbReference>
<reference evidence="2" key="3">
    <citation type="submission" date="2015-06" db="UniProtKB">
        <authorList>
            <consortium name="EnsemblMetazoa"/>
        </authorList>
    </citation>
    <scope>IDENTIFICATION</scope>
</reference>